<dbReference type="Proteomes" id="UP001153712">
    <property type="component" value="Chromosome 2"/>
</dbReference>
<accession>A0A9N9TNQ1</accession>
<evidence type="ECO:0000256" key="3">
    <source>
        <dbReference type="SAM" id="MobiDB-lite"/>
    </source>
</evidence>
<dbReference type="Pfam" id="PF09631">
    <property type="entry name" value="Sen15"/>
    <property type="match status" value="1"/>
</dbReference>
<sequence>MEEVIIEKFSQNVPRAEAAKTVIVYFELLDGKKFYDVDIIFNENLQKLIVIGRKCKNSPMCAFIPISVYEYLDFSFLEKITNAHSYPLTCVVIVSRDSTTVYYQLENGLVEPDVSSTRNSKLDRRTQLDKNLERYQSLIEDAAMLQQKVQIPPNCETANDNHSEFPRQFTDSSDDKMANTNKIL</sequence>
<proteinExistence type="inferred from homology"/>
<dbReference type="OrthoDB" id="10002170at2759"/>
<dbReference type="AlphaFoldDB" id="A0A9N9TNQ1"/>
<reference evidence="5" key="1">
    <citation type="submission" date="2022-01" db="EMBL/GenBank/DDBJ databases">
        <authorList>
            <person name="King R."/>
        </authorList>
    </citation>
    <scope>NUCLEOTIDE SEQUENCE</scope>
</reference>
<dbReference type="PANTHER" id="PTHR28582:SF1">
    <property type="entry name" value="TRNA-SPLICING ENDONUCLEASE SUBUNIT SEN15"/>
    <property type="match status" value="1"/>
</dbReference>
<keyword evidence="2" id="KW-0819">tRNA processing</keyword>
<dbReference type="InterPro" id="IPR018593">
    <property type="entry name" value="tRNA-endonuc_su_Sen15"/>
</dbReference>
<dbReference type="GO" id="GO:0003676">
    <property type="term" value="F:nucleic acid binding"/>
    <property type="evidence" value="ECO:0007669"/>
    <property type="project" value="InterPro"/>
</dbReference>
<evidence type="ECO:0000256" key="1">
    <source>
        <dbReference type="ARBA" id="ARBA00006091"/>
    </source>
</evidence>
<gene>
    <name evidence="5" type="ORF">PHYEVI_LOCUS5568</name>
</gene>
<organism evidence="5 6">
    <name type="scientific">Phyllotreta striolata</name>
    <name type="common">Striped flea beetle</name>
    <name type="synonym">Crioceris striolata</name>
    <dbReference type="NCBI Taxonomy" id="444603"/>
    <lineage>
        <taxon>Eukaryota</taxon>
        <taxon>Metazoa</taxon>
        <taxon>Ecdysozoa</taxon>
        <taxon>Arthropoda</taxon>
        <taxon>Hexapoda</taxon>
        <taxon>Insecta</taxon>
        <taxon>Pterygota</taxon>
        <taxon>Neoptera</taxon>
        <taxon>Endopterygota</taxon>
        <taxon>Coleoptera</taxon>
        <taxon>Polyphaga</taxon>
        <taxon>Cucujiformia</taxon>
        <taxon>Chrysomeloidea</taxon>
        <taxon>Chrysomelidae</taxon>
        <taxon>Galerucinae</taxon>
        <taxon>Alticini</taxon>
        <taxon>Phyllotreta</taxon>
    </lineage>
</organism>
<dbReference type="SUPFAM" id="SSF53032">
    <property type="entry name" value="tRNA-intron endonuclease catalytic domain-like"/>
    <property type="match status" value="1"/>
</dbReference>
<feature type="domain" description="tRNA-splicing endonuclease subunit Sen15" evidence="4">
    <location>
        <begin position="24"/>
        <end position="113"/>
    </location>
</feature>
<feature type="region of interest" description="Disordered" evidence="3">
    <location>
        <begin position="158"/>
        <end position="184"/>
    </location>
</feature>
<comment type="similarity">
    <text evidence="1">Belongs to the SEN15 family.</text>
</comment>
<name>A0A9N9TNQ1_PHYSR</name>
<dbReference type="EMBL" id="OU900095">
    <property type="protein sequence ID" value="CAG9859194.1"/>
    <property type="molecule type" value="Genomic_DNA"/>
</dbReference>
<dbReference type="InterPro" id="IPR011856">
    <property type="entry name" value="tRNA_endonuc-like_dom_sf"/>
</dbReference>
<evidence type="ECO:0000313" key="6">
    <source>
        <dbReference type="Proteomes" id="UP001153712"/>
    </source>
</evidence>
<dbReference type="PANTHER" id="PTHR28582">
    <property type="entry name" value="TRNA-SPLICING ENDONUCLEASE SUBUNIT SEN15"/>
    <property type="match status" value="1"/>
</dbReference>
<dbReference type="GO" id="GO:0006388">
    <property type="term" value="P:tRNA splicing, via endonucleolytic cleavage and ligation"/>
    <property type="evidence" value="ECO:0007669"/>
    <property type="project" value="InterPro"/>
</dbReference>
<dbReference type="InterPro" id="IPR036167">
    <property type="entry name" value="tRNA_intron_Endo_cat-like_sf"/>
</dbReference>
<evidence type="ECO:0000313" key="5">
    <source>
        <dbReference type="EMBL" id="CAG9859194.1"/>
    </source>
</evidence>
<evidence type="ECO:0000256" key="2">
    <source>
        <dbReference type="ARBA" id="ARBA00022694"/>
    </source>
</evidence>
<keyword evidence="6" id="KW-1185">Reference proteome</keyword>
<evidence type="ECO:0000259" key="4">
    <source>
        <dbReference type="Pfam" id="PF09631"/>
    </source>
</evidence>
<dbReference type="Gene3D" id="3.40.1350.10">
    <property type="match status" value="1"/>
</dbReference>
<protein>
    <recommendedName>
        <fullName evidence="4">tRNA-splicing endonuclease subunit Sen15 domain-containing protein</fullName>
    </recommendedName>
</protein>
<dbReference type="GO" id="GO:0005634">
    <property type="term" value="C:nucleus"/>
    <property type="evidence" value="ECO:0007669"/>
    <property type="project" value="UniProtKB-ARBA"/>
</dbReference>